<evidence type="ECO:0000256" key="7">
    <source>
        <dbReference type="ARBA" id="ARBA00023306"/>
    </source>
</evidence>
<keyword evidence="6" id="KW-0226">DNA condensation</keyword>
<keyword evidence="5" id="KW-0498">Mitosis</keyword>
<dbReference type="AlphaFoldDB" id="A0A9W8KWS3"/>
<dbReference type="Gene3D" id="1.25.10.10">
    <property type="entry name" value="Leucine-rich Repeat Variant"/>
    <property type="match status" value="1"/>
</dbReference>
<name>A0A9W8KWS3_9FUNG</name>
<accession>A0A9W8KWS3</accession>
<keyword evidence="4" id="KW-0132">Cell division</keyword>
<dbReference type="GO" id="GO:0000796">
    <property type="term" value="C:condensin complex"/>
    <property type="evidence" value="ECO:0007669"/>
    <property type="project" value="InterPro"/>
</dbReference>
<dbReference type="InterPro" id="IPR027165">
    <property type="entry name" value="CND3"/>
</dbReference>
<sequence length="1005" mass="112201">MPAKGKSSPDTIASLRSVVPGIFDAAQRSTVGHRKHAVALHKLQSQCHELDVDSLTGEDVFNKEVIRNLNKVLGIKKREPSADKIVKLVATFVQVGHELDLQALSKNKAKEKHTDRDVDDVFGADSVAGEDKHNDSDENTDTVSSRFVELLIRYLLQGFQAKEKLTRLRCCQIVAMSVTSLGEIDEELYFELIKKLTERIRDKESSIRTHAAIALSKLQSGEEDEGGEVTEALLSLLQNDPSSEVRRAVLLNIEKTPATLPFVLERARDVDPINRKCLFLKVMPPIDYHLLSIEDRERLLAAGVNDRDANVRRACVRMIGESWLTFADQNLLELTSSLDVVDSPAASKVMQSLFTAYPEIPDNLEFDQELWESLTPEMAFIIRSTIEFFHERKDADKIDKHLPDAMKLAQLLESFGAKLESETNDELRPDYEFIIHQLLLVAKMSDFPDEIGRREMLTLMRKMIMVPEIPENNIEAISDIIRKLSINEQDFIRIMVEVVSDVRELAPILESNGSKELRLEALLVSIKSLIIIKYILQRCFDPLSEGSSMYGLLTECVVPAVQSSETVLQEYGIECLALCCLLDKSLAVDNIVLFAQAVKHGSGELHKKGLAALLDLAFMYGITDLSDSLGTPADFVQLLYGELESDDTKIQATAGEGIARLLYAHRVPEPTSVLEELLVLYYHPATSGNDALRQCLTYFFPAFSYMSHENQVLIQQVAIRAICRLAKLLKQQQSQQQTQQRQNQAGDISSGATQGQAAQQIVVWCDPRILEAISAMNGSGSMSSMSTTTATTTARISTYSQLAIDALKRTFTEPPATRKVLVQLLNKLALDEKTPHIHLQQMFVLVRTLTQQELITDMITRNALTRFETGVLKLLDIESANDVNLEGWLEEPEMAPVFEFVSSLEDGEGISDRDTDDMGEDENGVVGGQDSSMGNSDSDVSEKHHTLAGALQSPRVGSAISLPTTRSRTRSPLKRSRDEHLEELTREIDELLDTDDDEDENNDDY</sequence>
<dbReference type="GO" id="GO:0000793">
    <property type="term" value="C:condensed chromosome"/>
    <property type="evidence" value="ECO:0007669"/>
    <property type="project" value="TreeGrafter"/>
</dbReference>
<feature type="compositionally biased region" description="Acidic residues" evidence="8">
    <location>
        <begin position="990"/>
        <end position="1005"/>
    </location>
</feature>
<dbReference type="OrthoDB" id="27187at2759"/>
<dbReference type="PANTHER" id="PTHR14418:SF5">
    <property type="entry name" value="CONDENSIN COMPLEX SUBUNIT 3"/>
    <property type="match status" value="1"/>
</dbReference>
<evidence type="ECO:0000256" key="4">
    <source>
        <dbReference type="ARBA" id="ARBA00022618"/>
    </source>
</evidence>
<comment type="caution">
    <text evidence="10">The sequence shown here is derived from an EMBL/GenBank/DDBJ whole genome shotgun (WGS) entry which is preliminary data.</text>
</comment>
<feature type="compositionally biased region" description="Acidic residues" evidence="8">
    <location>
        <begin position="908"/>
        <end position="923"/>
    </location>
</feature>
<dbReference type="Proteomes" id="UP001151518">
    <property type="component" value="Unassembled WGS sequence"/>
</dbReference>
<evidence type="ECO:0000313" key="11">
    <source>
        <dbReference type="Proteomes" id="UP001151518"/>
    </source>
</evidence>
<evidence type="ECO:0000313" key="10">
    <source>
        <dbReference type="EMBL" id="KAJ2677454.1"/>
    </source>
</evidence>
<evidence type="ECO:0000256" key="6">
    <source>
        <dbReference type="ARBA" id="ARBA00023067"/>
    </source>
</evidence>
<dbReference type="SUPFAM" id="SSF48371">
    <property type="entry name" value="ARM repeat"/>
    <property type="match status" value="1"/>
</dbReference>
<keyword evidence="3" id="KW-0158">Chromosome</keyword>
<dbReference type="GO" id="GO:0051301">
    <property type="term" value="P:cell division"/>
    <property type="evidence" value="ECO:0007669"/>
    <property type="project" value="UniProtKB-KW"/>
</dbReference>
<feature type="region of interest" description="Disordered" evidence="8">
    <location>
        <begin position="908"/>
        <end position="1005"/>
    </location>
</feature>
<evidence type="ECO:0000256" key="5">
    <source>
        <dbReference type="ARBA" id="ARBA00022776"/>
    </source>
</evidence>
<comment type="subcellular location">
    <subcellularLocation>
        <location evidence="1">Chromosome</location>
    </subcellularLocation>
</comment>
<gene>
    <name evidence="10" type="primary">YCG1</name>
    <name evidence="10" type="ORF">GGI25_003209</name>
</gene>
<dbReference type="Pfam" id="PF13646">
    <property type="entry name" value="HEAT_2"/>
    <property type="match status" value="1"/>
</dbReference>
<dbReference type="Pfam" id="PF12719">
    <property type="entry name" value="Cnd3"/>
    <property type="match status" value="1"/>
</dbReference>
<feature type="compositionally biased region" description="Basic and acidic residues" evidence="8">
    <location>
        <begin position="975"/>
        <end position="989"/>
    </location>
</feature>
<evidence type="ECO:0000256" key="2">
    <source>
        <dbReference type="ARBA" id="ARBA00006533"/>
    </source>
</evidence>
<evidence type="ECO:0000256" key="8">
    <source>
        <dbReference type="SAM" id="MobiDB-lite"/>
    </source>
</evidence>
<keyword evidence="7" id="KW-0131">Cell cycle</keyword>
<protein>
    <submittedName>
        <fullName evidence="10">Chromosome condensation complex Condensin, subunit G</fullName>
    </submittedName>
</protein>
<comment type="similarity">
    <text evidence="2">Belongs to the CND3 (condensin subunit 3) family.</text>
</comment>
<dbReference type="InterPro" id="IPR016024">
    <property type="entry name" value="ARM-type_fold"/>
</dbReference>
<evidence type="ECO:0000256" key="1">
    <source>
        <dbReference type="ARBA" id="ARBA00004286"/>
    </source>
</evidence>
<reference evidence="10" key="1">
    <citation type="submission" date="2022-07" db="EMBL/GenBank/DDBJ databases">
        <title>Phylogenomic reconstructions and comparative analyses of Kickxellomycotina fungi.</title>
        <authorList>
            <person name="Reynolds N.K."/>
            <person name="Stajich J.E."/>
            <person name="Barry K."/>
            <person name="Grigoriev I.V."/>
            <person name="Crous P."/>
            <person name="Smith M.E."/>
        </authorList>
    </citation>
    <scope>NUCLEOTIDE SEQUENCE</scope>
    <source>
        <strain evidence="10">NRRL 3115</strain>
    </source>
</reference>
<dbReference type="GO" id="GO:0007076">
    <property type="term" value="P:mitotic chromosome condensation"/>
    <property type="evidence" value="ECO:0007669"/>
    <property type="project" value="InterPro"/>
</dbReference>
<dbReference type="EMBL" id="JANBTW010000033">
    <property type="protein sequence ID" value="KAJ2677454.1"/>
    <property type="molecule type" value="Genomic_DNA"/>
</dbReference>
<feature type="domain" description="Nuclear condensin complex subunit 3 C-terminal" evidence="9">
    <location>
        <begin position="527"/>
        <end position="830"/>
    </location>
</feature>
<evidence type="ECO:0000259" key="9">
    <source>
        <dbReference type="Pfam" id="PF12719"/>
    </source>
</evidence>
<organism evidence="10 11">
    <name type="scientific">Coemansia spiralis</name>
    <dbReference type="NCBI Taxonomy" id="417178"/>
    <lineage>
        <taxon>Eukaryota</taxon>
        <taxon>Fungi</taxon>
        <taxon>Fungi incertae sedis</taxon>
        <taxon>Zoopagomycota</taxon>
        <taxon>Kickxellomycotina</taxon>
        <taxon>Kickxellomycetes</taxon>
        <taxon>Kickxellales</taxon>
        <taxon>Kickxellaceae</taxon>
        <taxon>Coemansia</taxon>
    </lineage>
</organism>
<proteinExistence type="inferred from homology"/>
<feature type="compositionally biased region" description="Polar residues" evidence="8">
    <location>
        <begin position="929"/>
        <end position="938"/>
    </location>
</feature>
<dbReference type="InterPro" id="IPR011989">
    <property type="entry name" value="ARM-like"/>
</dbReference>
<dbReference type="PANTHER" id="PTHR14418">
    <property type="entry name" value="CONDENSIN COMPLEX SUBUNIT 3-RELATED"/>
    <property type="match status" value="1"/>
</dbReference>
<evidence type="ECO:0000256" key="3">
    <source>
        <dbReference type="ARBA" id="ARBA00022454"/>
    </source>
</evidence>
<dbReference type="InterPro" id="IPR025977">
    <property type="entry name" value="Cnd3_C"/>
</dbReference>